<dbReference type="Proteomes" id="UP001204376">
    <property type="component" value="Unassembled WGS sequence"/>
</dbReference>
<dbReference type="EMBL" id="JANHOH010000002">
    <property type="protein sequence ID" value="MCQ6959159.1"/>
    <property type="molecule type" value="Genomic_DNA"/>
</dbReference>
<feature type="chain" id="PRO_5045645525" description="Nicotinate-nucleotide adenylyltransferase" evidence="1">
    <location>
        <begin position="24"/>
        <end position="170"/>
    </location>
</feature>
<feature type="signal peptide" evidence="1">
    <location>
        <begin position="1"/>
        <end position="23"/>
    </location>
</feature>
<name>A0ABT1T3H1_9SPHI</name>
<keyword evidence="1" id="KW-0732">Signal</keyword>
<keyword evidence="3" id="KW-1185">Reference proteome</keyword>
<protein>
    <recommendedName>
        <fullName evidence="4">Nicotinate-nucleotide adenylyltransferase</fullName>
    </recommendedName>
</protein>
<evidence type="ECO:0000256" key="1">
    <source>
        <dbReference type="SAM" id="SignalP"/>
    </source>
</evidence>
<organism evidence="2 3">
    <name type="scientific">Mucilaginibacter aquariorum</name>
    <dbReference type="NCBI Taxonomy" id="2967225"/>
    <lineage>
        <taxon>Bacteria</taxon>
        <taxon>Pseudomonadati</taxon>
        <taxon>Bacteroidota</taxon>
        <taxon>Sphingobacteriia</taxon>
        <taxon>Sphingobacteriales</taxon>
        <taxon>Sphingobacteriaceae</taxon>
        <taxon>Mucilaginibacter</taxon>
    </lineage>
</organism>
<comment type="caution">
    <text evidence="2">The sequence shown here is derived from an EMBL/GenBank/DDBJ whole genome shotgun (WGS) entry which is preliminary data.</text>
</comment>
<dbReference type="Gene3D" id="3.10.450.360">
    <property type="match status" value="1"/>
</dbReference>
<evidence type="ECO:0008006" key="4">
    <source>
        <dbReference type="Google" id="ProtNLM"/>
    </source>
</evidence>
<evidence type="ECO:0000313" key="3">
    <source>
        <dbReference type="Proteomes" id="UP001204376"/>
    </source>
</evidence>
<dbReference type="SUPFAM" id="SSF160574">
    <property type="entry name" value="BT0923-like"/>
    <property type="match status" value="1"/>
</dbReference>
<proteinExistence type="predicted"/>
<sequence>MKRLKLIASLSLILFSYASPTLGQINLPEVKIVATSYKYKYLNAVDNKELPQPVRMLERLAATYDVRKADFYEDAYDTYFVSFYIPDGSILASYDKDGKLLRTAEKFKNTKLPAAVREAVEKRFPQWAISKDTYLINYYSEGGAKKKYKLLLENGDKRMRVETNDIGEFN</sequence>
<reference evidence="2 3" key="1">
    <citation type="submission" date="2022-07" db="EMBL/GenBank/DDBJ databases">
        <title>Mucilaginibacter sp. JC4.</title>
        <authorList>
            <person name="Le V."/>
            <person name="Ko S.-R."/>
            <person name="Ahn C.-Y."/>
            <person name="Oh H.-M."/>
        </authorList>
    </citation>
    <scope>NUCLEOTIDE SEQUENCE [LARGE SCALE GENOMIC DNA]</scope>
    <source>
        <strain evidence="2 3">JC4</strain>
    </source>
</reference>
<accession>A0ABT1T3H1</accession>
<dbReference type="RefSeq" id="WP_256539347.1">
    <property type="nucleotide sequence ID" value="NZ_JANHOH010000002.1"/>
</dbReference>
<evidence type="ECO:0000313" key="2">
    <source>
        <dbReference type="EMBL" id="MCQ6959159.1"/>
    </source>
</evidence>
<gene>
    <name evidence="2" type="ORF">NPE20_14375</name>
</gene>